<keyword evidence="3" id="KW-1133">Transmembrane helix</keyword>
<dbReference type="NCBIfam" id="TIGR00254">
    <property type="entry name" value="GGDEF"/>
    <property type="match status" value="1"/>
</dbReference>
<name>A0ABS7YQH3_9VIBR</name>
<dbReference type="Pfam" id="PF00990">
    <property type="entry name" value="GGDEF"/>
    <property type="match status" value="1"/>
</dbReference>
<accession>A0ABS7YQH3</accession>
<dbReference type="Gene3D" id="3.30.70.270">
    <property type="match status" value="1"/>
</dbReference>
<dbReference type="RefSeq" id="WP_225251506.1">
    <property type="nucleotide sequence ID" value="NZ_JAIWIU010000130.1"/>
</dbReference>
<evidence type="ECO:0000256" key="3">
    <source>
        <dbReference type="SAM" id="Phobius"/>
    </source>
</evidence>
<dbReference type="GO" id="GO:0052621">
    <property type="term" value="F:diguanylate cyclase activity"/>
    <property type="evidence" value="ECO:0007669"/>
    <property type="project" value="UniProtKB-EC"/>
</dbReference>
<organism evidence="5 6">
    <name type="scientific">Vibrio tritonius</name>
    <dbReference type="NCBI Taxonomy" id="1435069"/>
    <lineage>
        <taxon>Bacteria</taxon>
        <taxon>Pseudomonadati</taxon>
        <taxon>Pseudomonadota</taxon>
        <taxon>Gammaproteobacteria</taxon>
        <taxon>Vibrionales</taxon>
        <taxon>Vibrionaceae</taxon>
        <taxon>Vibrio</taxon>
    </lineage>
</organism>
<dbReference type="SMART" id="SM00267">
    <property type="entry name" value="GGDEF"/>
    <property type="match status" value="1"/>
</dbReference>
<keyword evidence="3" id="KW-0812">Transmembrane</keyword>
<evidence type="ECO:0000313" key="6">
    <source>
        <dbReference type="Proteomes" id="UP001199044"/>
    </source>
</evidence>
<evidence type="ECO:0000313" key="5">
    <source>
        <dbReference type="EMBL" id="MCA2017921.1"/>
    </source>
</evidence>
<evidence type="ECO:0000256" key="1">
    <source>
        <dbReference type="ARBA" id="ARBA00012528"/>
    </source>
</evidence>
<dbReference type="InterPro" id="IPR029787">
    <property type="entry name" value="Nucleotide_cyclase"/>
</dbReference>
<dbReference type="PROSITE" id="PS50887">
    <property type="entry name" value="GGDEF"/>
    <property type="match status" value="1"/>
</dbReference>
<keyword evidence="5" id="KW-0808">Transferase</keyword>
<feature type="transmembrane region" description="Helical" evidence="3">
    <location>
        <begin position="249"/>
        <end position="268"/>
    </location>
</feature>
<keyword evidence="3" id="KW-0472">Membrane</keyword>
<keyword evidence="5" id="KW-0548">Nucleotidyltransferase</keyword>
<sequence length="437" mass="50268">MILNQPYITNTPELSSSSLELKCLFLALCIVFLVNTPMSYIKSGREDAFAKQLIVLEHTYLIHDKILRLLSSISKTDIAQSYQKNPKPFNELRESFLASQDLIQNIAIHLVDKPSAKTTKKPINSASPYQRWNPNYPTHNYPIYHDRQQIGSLSITLNLSKFANYQAPNTLVLDDQSNAVMSTFDPVTQGKPFVSLYPRAWYDLQATQRPTGLLEYETRSISYRKVHLPENRTLFLLRVIDNNELVPPYFYLILFLGSALVAISVYVYRMRKSRAKLTQMTYCDSLTGLYNRHYLTKVVEQISTQQHYWICMFDIDHFKQVNDAYGHDIGDNVIKHVSHMMKNRVRNTDYAFRIGGEEFVVILNVESLGDALSIVQRIRSDVEYYTTGPQVTISGGLCCFDGQWQECLKQADTLLYQAKQRGRNQICYPPLPLNQAS</sequence>
<gene>
    <name evidence="5" type="ORF">LDJ79_17500</name>
</gene>
<dbReference type="SUPFAM" id="SSF55073">
    <property type="entry name" value="Nucleotide cyclase"/>
    <property type="match status" value="1"/>
</dbReference>
<comment type="catalytic activity">
    <reaction evidence="2">
        <text>2 GTP = 3',3'-c-di-GMP + 2 diphosphate</text>
        <dbReference type="Rhea" id="RHEA:24898"/>
        <dbReference type="ChEBI" id="CHEBI:33019"/>
        <dbReference type="ChEBI" id="CHEBI:37565"/>
        <dbReference type="ChEBI" id="CHEBI:58805"/>
        <dbReference type="EC" id="2.7.7.65"/>
    </reaction>
</comment>
<evidence type="ECO:0000259" key="4">
    <source>
        <dbReference type="PROSITE" id="PS50887"/>
    </source>
</evidence>
<dbReference type="EC" id="2.7.7.65" evidence="1"/>
<dbReference type="InterPro" id="IPR050469">
    <property type="entry name" value="Diguanylate_Cyclase"/>
</dbReference>
<keyword evidence="6" id="KW-1185">Reference proteome</keyword>
<reference evidence="6" key="1">
    <citation type="submission" date="2023-07" db="EMBL/GenBank/DDBJ databases">
        <title>Molecular identification of indigenous halophilic bacteria isolated from red sea cost, biodegradation of synthetic dyes and assessment of degraded metabolite toxicity.</title>
        <authorList>
            <person name="Chaieb K."/>
            <person name="Altayb H.N."/>
        </authorList>
    </citation>
    <scope>NUCLEOTIDE SEQUENCE [LARGE SCALE GENOMIC DNA]</scope>
    <source>
        <strain evidence="6">K20</strain>
    </source>
</reference>
<dbReference type="InterPro" id="IPR043128">
    <property type="entry name" value="Rev_trsase/Diguanyl_cyclase"/>
</dbReference>
<dbReference type="InterPro" id="IPR000160">
    <property type="entry name" value="GGDEF_dom"/>
</dbReference>
<dbReference type="PANTHER" id="PTHR45138:SF9">
    <property type="entry name" value="DIGUANYLATE CYCLASE DGCM-RELATED"/>
    <property type="match status" value="1"/>
</dbReference>
<dbReference type="EMBL" id="JAIWIU010000130">
    <property type="protein sequence ID" value="MCA2017921.1"/>
    <property type="molecule type" value="Genomic_DNA"/>
</dbReference>
<evidence type="ECO:0000256" key="2">
    <source>
        <dbReference type="ARBA" id="ARBA00034247"/>
    </source>
</evidence>
<dbReference type="CDD" id="cd01949">
    <property type="entry name" value="GGDEF"/>
    <property type="match status" value="1"/>
</dbReference>
<proteinExistence type="predicted"/>
<dbReference type="Proteomes" id="UP001199044">
    <property type="component" value="Unassembled WGS sequence"/>
</dbReference>
<protein>
    <recommendedName>
        <fullName evidence="1">diguanylate cyclase</fullName>
        <ecNumber evidence="1">2.7.7.65</ecNumber>
    </recommendedName>
</protein>
<comment type="caution">
    <text evidence="5">The sequence shown here is derived from an EMBL/GenBank/DDBJ whole genome shotgun (WGS) entry which is preliminary data.</text>
</comment>
<feature type="domain" description="GGDEF" evidence="4">
    <location>
        <begin position="306"/>
        <end position="431"/>
    </location>
</feature>
<dbReference type="PANTHER" id="PTHR45138">
    <property type="entry name" value="REGULATORY COMPONENTS OF SENSORY TRANSDUCTION SYSTEM"/>
    <property type="match status" value="1"/>
</dbReference>